<keyword evidence="1" id="KW-0812">Transmembrane</keyword>
<dbReference type="EMBL" id="CABVHK010000001">
    <property type="protein sequence ID" value="VVM43372.1"/>
    <property type="molecule type" value="Genomic_DNA"/>
</dbReference>
<dbReference type="OrthoDB" id="6932991at2"/>
<keyword evidence="1" id="KW-1133">Transmembrane helix</keyword>
<organism evidence="2 3">
    <name type="scientific">Pseudomonas fluorescens</name>
    <dbReference type="NCBI Taxonomy" id="294"/>
    <lineage>
        <taxon>Bacteria</taxon>
        <taxon>Pseudomonadati</taxon>
        <taxon>Pseudomonadota</taxon>
        <taxon>Gammaproteobacteria</taxon>
        <taxon>Pseudomonadales</taxon>
        <taxon>Pseudomonadaceae</taxon>
        <taxon>Pseudomonas</taxon>
    </lineage>
</organism>
<evidence type="ECO:0000256" key="1">
    <source>
        <dbReference type="SAM" id="Phobius"/>
    </source>
</evidence>
<sequence length="68" mass="7500">MHDLDLNTSVMDRRGFLQAFALLSLGGLMFGLSEAVVRPSVVKTDVKSEYVVINGWVLPAQHFRPTPA</sequence>
<evidence type="ECO:0000313" key="2">
    <source>
        <dbReference type="EMBL" id="VVM43372.1"/>
    </source>
</evidence>
<name>A0A5E6PPE2_PSEFL</name>
<dbReference type="Proteomes" id="UP000326953">
    <property type="component" value="Unassembled WGS sequence"/>
</dbReference>
<proteinExistence type="predicted"/>
<protein>
    <submittedName>
        <fullName evidence="2">Uncharacterized protein</fullName>
    </submittedName>
</protein>
<gene>
    <name evidence="2" type="ORF">PS662_00414</name>
</gene>
<reference evidence="2 3" key="1">
    <citation type="submission" date="2019-09" db="EMBL/GenBank/DDBJ databases">
        <authorList>
            <person name="Chandra G."/>
            <person name="Truman W A."/>
        </authorList>
    </citation>
    <scope>NUCLEOTIDE SEQUENCE [LARGE SCALE GENOMIC DNA]</scope>
    <source>
        <strain evidence="2">PS662</strain>
    </source>
</reference>
<keyword evidence="1" id="KW-0472">Membrane</keyword>
<dbReference type="AlphaFoldDB" id="A0A5E6PPE2"/>
<accession>A0A5E6PPE2</accession>
<evidence type="ECO:0000313" key="3">
    <source>
        <dbReference type="Proteomes" id="UP000326953"/>
    </source>
</evidence>
<feature type="transmembrane region" description="Helical" evidence="1">
    <location>
        <begin position="16"/>
        <end position="37"/>
    </location>
</feature>